<keyword evidence="3 6" id="KW-0812">Transmembrane</keyword>
<dbReference type="GO" id="GO:0005886">
    <property type="term" value="C:plasma membrane"/>
    <property type="evidence" value="ECO:0007669"/>
    <property type="project" value="UniProtKB-SubCell"/>
</dbReference>
<keyword evidence="2 6" id="KW-1003">Cell membrane</keyword>
<dbReference type="PIRSF" id="PIRSF018968">
    <property type="entry name" value="ABC_permease_BceB"/>
    <property type="match status" value="1"/>
</dbReference>
<keyword evidence="6" id="KW-0813">Transport</keyword>
<feature type="domain" description="ABC3 transporter permease C-terminal" evidence="7">
    <location>
        <begin position="62"/>
        <end position="168"/>
    </location>
</feature>
<feature type="transmembrane region" description="Helical" evidence="6">
    <location>
        <begin position="102"/>
        <end position="125"/>
    </location>
</feature>
<evidence type="ECO:0000256" key="4">
    <source>
        <dbReference type="ARBA" id="ARBA00022989"/>
    </source>
</evidence>
<organism evidence="8 9">
    <name type="scientific">Wansuia hejianensis</name>
    <dbReference type="NCBI Taxonomy" id="2763667"/>
    <lineage>
        <taxon>Bacteria</taxon>
        <taxon>Bacillati</taxon>
        <taxon>Bacillota</taxon>
        <taxon>Clostridia</taxon>
        <taxon>Lachnospirales</taxon>
        <taxon>Lachnospiraceae</taxon>
        <taxon>Wansuia</taxon>
    </lineage>
</organism>
<evidence type="ECO:0000259" key="7">
    <source>
        <dbReference type="Pfam" id="PF02687"/>
    </source>
</evidence>
<keyword evidence="5 6" id="KW-0472">Membrane</keyword>
<dbReference type="GO" id="GO:0055085">
    <property type="term" value="P:transmembrane transport"/>
    <property type="evidence" value="ECO:0007669"/>
    <property type="project" value="UniProtKB-UniRule"/>
</dbReference>
<dbReference type="InterPro" id="IPR052536">
    <property type="entry name" value="ABC-4_Integral_Memb_Prot"/>
</dbReference>
<sequence>MSKFFYFQLAWSNIKKNKKMYFPYILTCTVTVAMYYLIHSLAGNEGFGSGTVRAVLGLAVNITAIFAVIFLFYTNSFLMKRRKKEFGLYNILGMEKKHLGRVVFWETADVAAISLAAGFVLGILLDRLMFLAILRLIGEEIPVDFRISVDPVLSVLCLFGIIFLLIFLNSIRQIHLSKPIELLRGGNVGEKEPKAKWLVALLGLGCLALGYYISVTTTNPVAALSLFFVAVVLVILGTYLTFMAGSIAFLKILRKNKGYYYQARHFTSISGMIYRMKQNACGLANVCILSTMTLVMVAATLSMWMGMNGIIRERFPREICASSNRPEDGQTAELRAWMDGLLQQEEVVPENLVSYSSLSFSVLEQGGEFLSGGGSGENLLSQVNQLRNLFFVSLEDYNRINGTDETLEDGEVLFYSNGEEYPNAQFQVFGSTFRIKKQLKEFEGNNLAASDIASSYFVVVKDLQAVSGLFRASKDGQETQVYYNDYYAFDMGGEEQQASALYGKLQKAWTEAGLSGNVGCRYDSRQNFIEMYGSLFFIGVFLGALFIMATILIIYYKQISEGYEDKERFEIMQKVGMDQAETKRSIRSQILTVFFLPLIMAGIHMAFAFPSVSRVLALLNMVNVPLFLGCNVVCYLVFAVFYVAVYGVTAKMYYRIIKDK</sequence>
<evidence type="ECO:0000256" key="5">
    <source>
        <dbReference type="ARBA" id="ARBA00023136"/>
    </source>
</evidence>
<name>A0A7G9GH56_9FIRM</name>
<evidence type="ECO:0000256" key="3">
    <source>
        <dbReference type="ARBA" id="ARBA00022692"/>
    </source>
</evidence>
<feature type="transmembrane region" description="Helical" evidence="6">
    <location>
        <begin position="531"/>
        <end position="556"/>
    </location>
</feature>
<evidence type="ECO:0000256" key="2">
    <source>
        <dbReference type="ARBA" id="ARBA00022475"/>
    </source>
</evidence>
<dbReference type="RefSeq" id="WP_118645538.1">
    <property type="nucleotide sequence ID" value="NZ_CP060635.1"/>
</dbReference>
<proteinExistence type="inferred from homology"/>
<feature type="transmembrane region" description="Helical" evidence="6">
    <location>
        <begin position="145"/>
        <end position="168"/>
    </location>
</feature>
<dbReference type="InterPro" id="IPR003838">
    <property type="entry name" value="ABC3_permease_C"/>
</dbReference>
<evidence type="ECO:0000256" key="1">
    <source>
        <dbReference type="ARBA" id="ARBA00004651"/>
    </source>
</evidence>
<feature type="transmembrane region" description="Helical" evidence="6">
    <location>
        <begin position="197"/>
        <end position="215"/>
    </location>
</feature>
<keyword evidence="4 6" id="KW-1133">Transmembrane helix</keyword>
<feature type="transmembrane region" description="Helical" evidence="6">
    <location>
        <begin position="590"/>
        <end position="612"/>
    </location>
</feature>
<gene>
    <name evidence="8" type="ORF">H9Q79_07670</name>
</gene>
<comment type="similarity">
    <text evidence="6">Belongs to the ABC-4 integral membrane protein family.</text>
</comment>
<dbReference type="PANTHER" id="PTHR46795">
    <property type="entry name" value="ABC TRANSPORTER PERMEASE-RELATED-RELATED"/>
    <property type="match status" value="1"/>
</dbReference>
<dbReference type="AlphaFoldDB" id="A0A7G9GH56"/>
<feature type="transmembrane region" description="Helical" evidence="6">
    <location>
        <begin position="54"/>
        <end position="74"/>
    </location>
</feature>
<keyword evidence="9" id="KW-1185">Reference proteome</keyword>
<feature type="transmembrane region" description="Helical" evidence="6">
    <location>
        <begin position="624"/>
        <end position="648"/>
    </location>
</feature>
<dbReference type="KEGG" id="whj:H9Q79_07670"/>
<protein>
    <submittedName>
        <fullName evidence="8">ABC transporter permease</fullName>
    </submittedName>
</protein>
<accession>A0A7G9GH56</accession>
<evidence type="ECO:0000313" key="8">
    <source>
        <dbReference type="EMBL" id="QNM10138.1"/>
    </source>
</evidence>
<dbReference type="Pfam" id="PF02687">
    <property type="entry name" value="FtsX"/>
    <property type="match status" value="1"/>
</dbReference>
<feature type="transmembrane region" description="Helical" evidence="6">
    <location>
        <begin position="282"/>
        <end position="307"/>
    </location>
</feature>
<dbReference type="PANTHER" id="PTHR46795:SF3">
    <property type="entry name" value="ABC TRANSPORTER PERMEASE"/>
    <property type="match status" value="1"/>
</dbReference>
<dbReference type="InterPro" id="IPR027022">
    <property type="entry name" value="ABC_permease_BceB-typ"/>
</dbReference>
<dbReference type="Proteomes" id="UP000515860">
    <property type="component" value="Chromosome"/>
</dbReference>
<comment type="subcellular location">
    <subcellularLocation>
        <location evidence="1 6">Cell membrane</location>
        <topology evidence="1 6">Multi-pass membrane protein</topology>
    </subcellularLocation>
</comment>
<reference evidence="8 9" key="1">
    <citation type="submission" date="2020-08" db="EMBL/GenBank/DDBJ databases">
        <authorList>
            <person name="Liu C."/>
            <person name="Sun Q."/>
        </authorList>
    </citation>
    <scope>NUCLEOTIDE SEQUENCE [LARGE SCALE GENOMIC DNA]</scope>
    <source>
        <strain evidence="8 9">NSJ-29</strain>
    </source>
</reference>
<dbReference type="EMBL" id="CP060635">
    <property type="protein sequence ID" value="QNM10138.1"/>
    <property type="molecule type" value="Genomic_DNA"/>
</dbReference>
<evidence type="ECO:0000313" key="9">
    <source>
        <dbReference type="Proteomes" id="UP000515860"/>
    </source>
</evidence>
<feature type="transmembrane region" description="Helical" evidence="6">
    <location>
        <begin position="21"/>
        <end position="42"/>
    </location>
</feature>
<evidence type="ECO:0000256" key="6">
    <source>
        <dbReference type="PIRNR" id="PIRNR018968"/>
    </source>
</evidence>
<feature type="transmembrane region" description="Helical" evidence="6">
    <location>
        <begin position="221"/>
        <end position="250"/>
    </location>
</feature>